<dbReference type="EMBL" id="JANPWB010000003">
    <property type="protein sequence ID" value="KAJ1202546.1"/>
    <property type="molecule type" value="Genomic_DNA"/>
</dbReference>
<proteinExistence type="predicted"/>
<reference evidence="1" key="1">
    <citation type="journal article" date="2022" name="bioRxiv">
        <title>Sequencing and chromosome-scale assembly of the giantPleurodeles waltlgenome.</title>
        <authorList>
            <person name="Brown T."/>
            <person name="Elewa A."/>
            <person name="Iarovenko S."/>
            <person name="Subramanian E."/>
            <person name="Araus A.J."/>
            <person name="Petzold A."/>
            <person name="Susuki M."/>
            <person name="Suzuki K.-i.T."/>
            <person name="Hayashi T."/>
            <person name="Toyoda A."/>
            <person name="Oliveira C."/>
            <person name="Osipova E."/>
            <person name="Leigh N.D."/>
            <person name="Simon A."/>
            <person name="Yun M.H."/>
        </authorList>
    </citation>
    <scope>NUCLEOTIDE SEQUENCE</scope>
    <source>
        <strain evidence="1">20211129_DDA</strain>
        <tissue evidence="1">Liver</tissue>
    </source>
</reference>
<protein>
    <submittedName>
        <fullName evidence="1">Uncharacterized protein</fullName>
    </submittedName>
</protein>
<evidence type="ECO:0000313" key="2">
    <source>
        <dbReference type="Proteomes" id="UP001066276"/>
    </source>
</evidence>
<comment type="caution">
    <text evidence="1">The sequence shown here is derived from an EMBL/GenBank/DDBJ whole genome shotgun (WGS) entry which is preliminary data.</text>
</comment>
<keyword evidence="2" id="KW-1185">Reference proteome</keyword>
<evidence type="ECO:0000313" key="1">
    <source>
        <dbReference type="EMBL" id="KAJ1202546.1"/>
    </source>
</evidence>
<dbReference type="Proteomes" id="UP001066276">
    <property type="component" value="Chromosome 2_1"/>
</dbReference>
<accession>A0AAV7VPH4</accession>
<gene>
    <name evidence="1" type="ORF">NDU88_006344</name>
</gene>
<name>A0AAV7VPH4_PLEWA</name>
<organism evidence="1 2">
    <name type="scientific">Pleurodeles waltl</name>
    <name type="common">Iberian ribbed newt</name>
    <dbReference type="NCBI Taxonomy" id="8319"/>
    <lineage>
        <taxon>Eukaryota</taxon>
        <taxon>Metazoa</taxon>
        <taxon>Chordata</taxon>
        <taxon>Craniata</taxon>
        <taxon>Vertebrata</taxon>
        <taxon>Euteleostomi</taxon>
        <taxon>Amphibia</taxon>
        <taxon>Batrachia</taxon>
        <taxon>Caudata</taxon>
        <taxon>Salamandroidea</taxon>
        <taxon>Salamandridae</taxon>
        <taxon>Pleurodelinae</taxon>
        <taxon>Pleurodeles</taxon>
    </lineage>
</organism>
<dbReference type="AlphaFoldDB" id="A0AAV7VPH4"/>
<sequence length="90" mass="10000">MRSGGQRLCLPGSILVNLAFIKARLLYHPRVPEMESWIKVARYIGASADERPEESIGSYKVDMMQQNAWTTGEKVEKADTTITGGRTTSV</sequence>